<dbReference type="SUPFAM" id="SSF55681">
    <property type="entry name" value="Class II aaRS and biotin synthetases"/>
    <property type="match status" value="1"/>
</dbReference>
<sequence>MKIHNIIKNYILKLDKKFGFKEVLTPHFGEKKLYEISGHW</sequence>
<dbReference type="Gene3D" id="3.30.930.10">
    <property type="entry name" value="Bira Bifunctional Protein, Domain 2"/>
    <property type="match status" value="1"/>
</dbReference>
<dbReference type="EMBL" id="LS991949">
    <property type="protein sequence ID" value="SYV90276.1"/>
    <property type="molecule type" value="Genomic_DNA"/>
</dbReference>
<dbReference type="GO" id="GO:0004812">
    <property type="term" value="F:aminoacyl-tRNA ligase activity"/>
    <property type="evidence" value="ECO:0007669"/>
    <property type="project" value="UniProtKB-KW"/>
</dbReference>
<organism evidence="1 2">
    <name type="scientific">Metamycoplasma alkalescens</name>
    <dbReference type="NCBI Taxonomy" id="45363"/>
    <lineage>
        <taxon>Bacteria</taxon>
        <taxon>Bacillati</taxon>
        <taxon>Mycoplasmatota</taxon>
        <taxon>Mycoplasmoidales</taxon>
        <taxon>Metamycoplasmataceae</taxon>
        <taxon>Metamycoplasma</taxon>
    </lineage>
</organism>
<evidence type="ECO:0000313" key="1">
    <source>
        <dbReference type="EMBL" id="SYV90276.1"/>
    </source>
</evidence>
<protein>
    <submittedName>
        <fullName evidence="1">Threonyl-tRNA synthetase</fullName>
    </submittedName>
</protein>
<dbReference type="Proteomes" id="UP000259864">
    <property type="component" value="Chromosome 1"/>
</dbReference>
<proteinExistence type="predicted"/>
<keyword evidence="1" id="KW-0030">Aminoacyl-tRNA synthetase</keyword>
<dbReference type="AlphaFoldDB" id="A0A3B0PFJ1"/>
<accession>A0A3B0PFJ1</accession>
<dbReference type="KEGG" id="mala:NCTC10135_00797"/>
<name>A0A3B0PFJ1_9BACT</name>
<gene>
    <name evidence="1" type="ORF">NCTC10135_00797</name>
</gene>
<reference evidence="2" key="1">
    <citation type="submission" date="2018-06" db="EMBL/GenBank/DDBJ databases">
        <authorList>
            <consortium name="Pathogen Informatics"/>
        </authorList>
    </citation>
    <scope>NUCLEOTIDE SEQUENCE [LARGE SCALE GENOMIC DNA]</scope>
    <source>
        <strain evidence="2">NCTC10135</strain>
    </source>
</reference>
<dbReference type="InterPro" id="IPR045864">
    <property type="entry name" value="aa-tRNA-synth_II/BPL/LPL"/>
</dbReference>
<keyword evidence="1" id="KW-0436">Ligase</keyword>
<feature type="non-terminal residue" evidence="1">
    <location>
        <position position="40"/>
    </location>
</feature>
<evidence type="ECO:0000313" key="2">
    <source>
        <dbReference type="Proteomes" id="UP000259864"/>
    </source>
</evidence>